<evidence type="ECO:0000256" key="1">
    <source>
        <dbReference type="ARBA" id="ARBA00004496"/>
    </source>
</evidence>
<proteinExistence type="inferred from homology"/>
<dbReference type="AlphaFoldDB" id="A0A250JEA3"/>
<protein>
    <recommendedName>
        <fullName evidence="3 5">Regulatory protein RecX</fullName>
    </recommendedName>
</protein>
<dbReference type="InterPro" id="IPR036388">
    <property type="entry name" value="WH-like_DNA-bd_sf"/>
</dbReference>
<dbReference type="RefSeq" id="WP_095989484.1">
    <property type="nucleotide sequence ID" value="NZ_CP022098.1"/>
</dbReference>
<evidence type="ECO:0000259" key="6">
    <source>
        <dbReference type="Pfam" id="PF21981"/>
    </source>
</evidence>
<keyword evidence="4 5" id="KW-0963">Cytoplasm</keyword>
<dbReference type="KEGG" id="cfus:CYFUS_007313"/>
<evidence type="ECO:0000313" key="9">
    <source>
        <dbReference type="Proteomes" id="UP000217257"/>
    </source>
</evidence>
<feature type="domain" description="RecX first three-helical" evidence="7">
    <location>
        <begin position="15"/>
        <end position="52"/>
    </location>
</feature>
<dbReference type="PANTHER" id="PTHR33602:SF1">
    <property type="entry name" value="REGULATORY PROTEIN RECX FAMILY PROTEIN"/>
    <property type="match status" value="1"/>
</dbReference>
<sequence length="168" mass="18367">MDSEDATDAEVGRATDACLRLLKARARSRQELLVALERKGYAEAVRERALARVEGWGYLNDERFARDQAERLLGGGRYGPEEVRRRLEAHGVSPEAAGAAVATASGALEFDAEQAARQVLEQRGLSGRELDAREKARAGRLLFSRGFSEDIVQRVLGDAMLEPSGPDD</sequence>
<gene>
    <name evidence="5" type="primary">recX</name>
    <name evidence="8" type="ORF">CYFUS_007313</name>
</gene>
<dbReference type="Pfam" id="PF21982">
    <property type="entry name" value="RecX_HTH1"/>
    <property type="match status" value="1"/>
</dbReference>
<evidence type="ECO:0000256" key="5">
    <source>
        <dbReference type="HAMAP-Rule" id="MF_01114"/>
    </source>
</evidence>
<evidence type="ECO:0000256" key="4">
    <source>
        <dbReference type="ARBA" id="ARBA00022490"/>
    </source>
</evidence>
<evidence type="ECO:0000256" key="3">
    <source>
        <dbReference type="ARBA" id="ARBA00018111"/>
    </source>
</evidence>
<name>A0A250JEA3_9BACT</name>
<dbReference type="GO" id="GO:0005737">
    <property type="term" value="C:cytoplasm"/>
    <property type="evidence" value="ECO:0007669"/>
    <property type="project" value="UniProtKB-SubCell"/>
</dbReference>
<dbReference type="Pfam" id="PF21981">
    <property type="entry name" value="RecX_HTH3"/>
    <property type="match status" value="1"/>
</dbReference>
<comment type="subcellular location">
    <subcellularLocation>
        <location evidence="1 5">Cytoplasm</location>
    </subcellularLocation>
</comment>
<dbReference type="GO" id="GO:0006282">
    <property type="term" value="P:regulation of DNA repair"/>
    <property type="evidence" value="ECO:0007669"/>
    <property type="project" value="UniProtKB-UniRule"/>
</dbReference>
<reference evidence="8 9" key="1">
    <citation type="submission" date="2017-06" db="EMBL/GenBank/DDBJ databases">
        <title>Sequencing and comparative analysis of myxobacterial genomes.</title>
        <authorList>
            <person name="Rupp O."/>
            <person name="Goesmann A."/>
            <person name="Sogaard-Andersen L."/>
        </authorList>
    </citation>
    <scope>NUCLEOTIDE SEQUENCE [LARGE SCALE GENOMIC DNA]</scope>
    <source>
        <strain evidence="8 9">DSM 52655</strain>
    </source>
</reference>
<dbReference type="InterPro" id="IPR053925">
    <property type="entry name" value="RecX_HTH_3rd"/>
</dbReference>
<comment type="function">
    <text evidence="5">Modulates RecA activity.</text>
</comment>
<organism evidence="8 9">
    <name type="scientific">Cystobacter fuscus</name>
    <dbReference type="NCBI Taxonomy" id="43"/>
    <lineage>
        <taxon>Bacteria</taxon>
        <taxon>Pseudomonadati</taxon>
        <taxon>Myxococcota</taxon>
        <taxon>Myxococcia</taxon>
        <taxon>Myxococcales</taxon>
        <taxon>Cystobacterineae</taxon>
        <taxon>Archangiaceae</taxon>
        <taxon>Cystobacter</taxon>
    </lineage>
</organism>
<evidence type="ECO:0000256" key="2">
    <source>
        <dbReference type="ARBA" id="ARBA00009695"/>
    </source>
</evidence>
<dbReference type="Proteomes" id="UP000217257">
    <property type="component" value="Chromosome"/>
</dbReference>
<dbReference type="HAMAP" id="MF_01114">
    <property type="entry name" value="RecX"/>
    <property type="match status" value="1"/>
</dbReference>
<accession>A0A250JEA3</accession>
<evidence type="ECO:0000313" key="8">
    <source>
        <dbReference type="EMBL" id="ATB41837.1"/>
    </source>
</evidence>
<dbReference type="Gene3D" id="1.10.10.10">
    <property type="entry name" value="Winged helix-like DNA-binding domain superfamily/Winged helix DNA-binding domain"/>
    <property type="match status" value="2"/>
</dbReference>
<comment type="similarity">
    <text evidence="2 5">Belongs to the RecX family.</text>
</comment>
<dbReference type="EMBL" id="CP022098">
    <property type="protein sequence ID" value="ATB41837.1"/>
    <property type="molecule type" value="Genomic_DNA"/>
</dbReference>
<evidence type="ECO:0000259" key="7">
    <source>
        <dbReference type="Pfam" id="PF21982"/>
    </source>
</evidence>
<dbReference type="InterPro" id="IPR053926">
    <property type="entry name" value="RecX_HTH_1st"/>
</dbReference>
<dbReference type="PANTHER" id="PTHR33602">
    <property type="entry name" value="REGULATORY PROTEIN RECX FAMILY PROTEIN"/>
    <property type="match status" value="1"/>
</dbReference>
<feature type="domain" description="RecX third three-helical" evidence="6">
    <location>
        <begin position="112"/>
        <end position="156"/>
    </location>
</feature>
<dbReference type="InterPro" id="IPR003783">
    <property type="entry name" value="Regulatory_RecX"/>
</dbReference>